<comment type="function">
    <text evidence="1">Catalyzes the cleavage of beta-carotene at its central double bond (15,15') to yield two molecules of all-trans-retinal.</text>
</comment>
<feature type="transmembrane region" description="Helical" evidence="1">
    <location>
        <begin position="85"/>
        <end position="103"/>
    </location>
</feature>
<dbReference type="AlphaFoldDB" id="A0A0N8KEY1"/>
<feature type="transmembrane region" description="Helical" evidence="1">
    <location>
        <begin position="115"/>
        <end position="140"/>
    </location>
</feature>
<gene>
    <name evidence="2" type="primary">brp</name>
    <name evidence="3" type="ORF">GA0071312_3733</name>
    <name evidence="2" type="ORF">HLUCCO17_00475</name>
</gene>
<keyword evidence="1" id="KW-0812">Transmembrane</keyword>
<comment type="subcellular location">
    <subcellularLocation>
        <location evidence="1">Cell membrane</location>
        <topology evidence="1">Multi-pass membrane protein</topology>
    </subcellularLocation>
</comment>
<dbReference type="InterPro" id="IPR022270">
    <property type="entry name" value="Blh_diox"/>
</dbReference>
<comment type="cofactor">
    <cofactor evidence="1">
        <name>Fe(2+)</name>
        <dbReference type="ChEBI" id="CHEBI:29033"/>
    </cofactor>
</comment>
<dbReference type="RefSeq" id="WP_074446606.1">
    <property type="nucleotide sequence ID" value="NZ_FMBM01000003.1"/>
</dbReference>
<comment type="similarity">
    <text evidence="1">Belongs to the Brp/Blh beta-carotene diooxygenase family.</text>
</comment>
<feature type="binding site" evidence="1">
    <location>
        <position position="48"/>
    </location>
    <ligand>
        <name>Fe cation</name>
        <dbReference type="ChEBI" id="CHEBI:24875"/>
    </ligand>
</feature>
<feature type="binding site" evidence="1">
    <location>
        <position position="209"/>
    </location>
    <ligand>
        <name>Fe cation</name>
        <dbReference type="ChEBI" id="CHEBI:24875"/>
    </ligand>
</feature>
<dbReference type="GO" id="GO:0003834">
    <property type="term" value="F:beta-carotene 15,15'-dioxygenase activity"/>
    <property type="evidence" value="ECO:0007669"/>
    <property type="project" value="UniProtKB-EC"/>
</dbReference>
<feature type="transmembrane region" description="Helical" evidence="1">
    <location>
        <begin position="261"/>
        <end position="280"/>
    </location>
</feature>
<dbReference type="Pfam" id="PF15461">
    <property type="entry name" value="BCD"/>
    <property type="match status" value="1"/>
</dbReference>
<protein>
    <recommendedName>
        <fullName evidence="1">Probable beta-carotene 15,15'-dioxygenase</fullName>
        <ecNumber evidence="1">1.13.11.63</ecNumber>
    </recommendedName>
</protein>
<keyword evidence="5" id="KW-1185">Reference proteome</keyword>
<dbReference type="EMBL" id="FMBM01000003">
    <property type="protein sequence ID" value="SCC82723.1"/>
    <property type="molecule type" value="Genomic_DNA"/>
</dbReference>
<dbReference type="GO" id="GO:0005886">
    <property type="term" value="C:plasma membrane"/>
    <property type="evidence" value="ECO:0007669"/>
    <property type="project" value="UniProtKB-SubCell"/>
</dbReference>
<accession>A0A0N8KEY1</accession>
<keyword evidence="1" id="KW-0560">Oxidoreductase</keyword>
<keyword evidence="1" id="KW-0223">Dioxygenase</keyword>
<evidence type="ECO:0000313" key="4">
    <source>
        <dbReference type="Proteomes" id="UP000050497"/>
    </source>
</evidence>
<comment type="catalytic activity">
    <reaction evidence="1">
        <text>all-trans-beta-carotene + O2 = 2 all-trans-retinal</text>
        <dbReference type="Rhea" id="RHEA:32887"/>
        <dbReference type="ChEBI" id="CHEBI:15379"/>
        <dbReference type="ChEBI" id="CHEBI:17579"/>
        <dbReference type="ChEBI" id="CHEBI:17898"/>
        <dbReference type="EC" id="1.13.11.63"/>
    </reaction>
</comment>
<feature type="transmembrane region" description="Helical" evidence="1">
    <location>
        <begin position="152"/>
        <end position="174"/>
    </location>
</feature>
<dbReference type="GO" id="GO:0004497">
    <property type="term" value="F:monooxygenase activity"/>
    <property type="evidence" value="ECO:0007669"/>
    <property type="project" value="UniProtKB-KW"/>
</dbReference>
<dbReference type="NCBIfam" id="TIGR03753">
    <property type="entry name" value="blh_monoox"/>
    <property type="match status" value="1"/>
</dbReference>
<evidence type="ECO:0000313" key="5">
    <source>
        <dbReference type="Proteomes" id="UP000182800"/>
    </source>
</evidence>
<keyword evidence="1" id="KW-0472">Membrane</keyword>
<keyword evidence="1" id="KW-0408">Iron</keyword>
<sequence length="290" mass="30716">MTLDRPVQSGIFLAGLLVLAALDMVFAPGPLTQALLLAPAVALLGLPHGALDLPMARVLWPLTGAADHMLFYGAYIGIAGAVAALWWLAPGLALIAFLAYSALHFSGDWEMDGLLLRIAGGLSVIGAPALFHVTDVVSIFSVLSHGVWAEPIAYAIAVAGLIGASLGLIALLQMSRHAREALLELVGIWIGAAILPPLLYFIAYFCLLHSLRHMRDTLQALPERKAALRAAAGIMVVSLLGASIALGLFLHVDGVDLESSVLRVVFIGLAALTVPHMLLVERFRHRRLSA</sequence>
<comment type="caution">
    <text evidence="2">The sequence shown here is derived from an EMBL/GenBank/DDBJ whole genome shotgun (WGS) entry which is preliminary data.</text>
</comment>
<name>A0A0N8KEY1_9HYPH</name>
<dbReference type="GO" id="GO:0010436">
    <property type="term" value="F:carotenoid dioxygenase activity"/>
    <property type="evidence" value="ECO:0007669"/>
    <property type="project" value="UniProtKB-UniRule"/>
</dbReference>
<feature type="transmembrane region" description="Helical" evidence="1">
    <location>
        <begin position="186"/>
        <end position="207"/>
    </location>
</feature>
<dbReference type="HAMAP" id="MF_02093">
    <property type="entry name" value="Beta_carotene_diox"/>
    <property type="match status" value="1"/>
</dbReference>
<dbReference type="STRING" id="1653334.GA0071312_3733"/>
<keyword evidence="1" id="KW-0479">Metal-binding</keyword>
<dbReference type="Proteomes" id="UP000182800">
    <property type="component" value="Unassembled WGS sequence"/>
</dbReference>
<keyword evidence="1" id="KW-1003">Cell membrane</keyword>
<feature type="transmembrane region" description="Helical" evidence="1">
    <location>
        <begin position="228"/>
        <end position="249"/>
    </location>
</feature>
<dbReference type="GO" id="GO:0016121">
    <property type="term" value="P:carotene catabolic process"/>
    <property type="evidence" value="ECO:0007669"/>
    <property type="project" value="UniProtKB-UniRule"/>
</dbReference>
<reference evidence="2 4" key="1">
    <citation type="submission" date="2015-09" db="EMBL/GenBank/DDBJ databases">
        <title>Identification and resolution of microdiversity through metagenomic sequencing of parallel consortia.</title>
        <authorList>
            <person name="Nelson W.C."/>
            <person name="Romine M.F."/>
            <person name="Lindemann S.R."/>
        </authorList>
    </citation>
    <scope>NUCLEOTIDE SEQUENCE [LARGE SCALE GENOMIC DNA]</scope>
    <source>
        <strain evidence="2">HL-109</strain>
    </source>
</reference>
<evidence type="ECO:0000313" key="2">
    <source>
        <dbReference type="EMBL" id="KPQ12602.1"/>
    </source>
</evidence>
<keyword evidence="1" id="KW-1133">Transmembrane helix</keyword>
<dbReference type="Proteomes" id="UP000050497">
    <property type="component" value="Unassembled WGS sequence"/>
</dbReference>
<feature type="binding site" evidence="1">
    <location>
        <position position="213"/>
    </location>
    <ligand>
        <name>Fe cation</name>
        <dbReference type="ChEBI" id="CHEBI:24875"/>
    </ligand>
</feature>
<evidence type="ECO:0000256" key="1">
    <source>
        <dbReference type="HAMAP-Rule" id="MF_02093"/>
    </source>
</evidence>
<dbReference type="EC" id="1.13.11.63" evidence="1"/>
<feature type="binding site" evidence="1">
    <location>
        <position position="104"/>
    </location>
    <ligand>
        <name>Fe cation</name>
        <dbReference type="ChEBI" id="CHEBI:24875"/>
    </ligand>
</feature>
<keyword evidence="2" id="KW-0503">Monooxygenase</keyword>
<reference evidence="3 5" key="2">
    <citation type="submission" date="2016-08" db="EMBL/GenBank/DDBJ databases">
        <authorList>
            <person name="Varghese N."/>
            <person name="Submissions Spin"/>
        </authorList>
    </citation>
    <scope>NUCLEOTIDE SEQUENCE [LARGE SCALE GENOMIC DNA]</scope>
    <source>
        <strain evidence="3 5">HL-109</strain>
    </source>
</reference>
<dbReference type="EMBL" id="LJSX01000001">
    <property type="protein sequence ID" value="KPQ12602.1"/>
    <property type="molecule type" value="Genomic_DNA"/>
</dbReference>
<dbReference type="OrthoDB" id="8779153at2"/>
<organism evidence="2 4">
    <name type="scientific">Saliniramus fredricksonii</name>
    <dbReference type="NCBI Taxonomy" id="1653334"/>
    <lineage>
        <taxon>Bacteria</taxon>
        <taxon>Pseudomonadati</taxon>
        <taxon>Pseudomonadota</taxon>
        <taxon>Alphaproteobacteria</taxon>
        <taxon>Hyphomicrobiales</taxon>
        <taxon>Salinarimonadaceae</taxon>
        <taxon>Saliniramus</taxon>
    </lineage>
</organism>
<proteinExistence type="inferred from homology"/>
<dbReference type="GO" id="GO:0005506">
    <property type="term" value="F:iron ion binding"/>
    <property type="evidence" value="ECO:0007669"/>
    <property type="project" value="UniProtKB-UniRule"/>
</dbReference>
<comment type="caution">
    <text evidence="1">Lacks conserved residue(s) required for the propagation of feature annotation.</text>
</comment>
<evidence type="ECO:0000313" key="3">
    <source>
        <dbReference type="EMBL" id="SCC82723.1"/>
    </source>
</evidence>